<reference evidence="2 3" key="1">
    <citation type="journal article" date="2016" name="ISME J.">
        <title>Global occurrence and heterogeneity of the Roseobacter-clade species Ruegeria mobilis.</title>
        <authorList>
            <person name="Sonnenschein E."/>
            <person name="Gram L."/>
        </authorList>
    </citation>
    <scope>NUCLEOTIDE SEQUENCE [LARGE SCALE GENOMIC DNA]</scope>
    <source>
        <strain evidence="2 3">F1926</strain>
    </source>
</reference>
<evidence type="ECO:0000256" key="1">
    <source>
        <dbReference type="SAM" id="SignalP"/>
    </source>
</evidence>
<dbReference type="RefSeq" id="WP_005618140.1">
    <property type="nucleotide sequence ID" value="NZ_CP015230.1"/>
</dbReference>
<sequence>MRPAVWLIAAGLGLSACSAPLPLPEAAQAIGFQGAAAERTEAVALRTAFAADSATTEIAGASCEVRQGARRQKIKTPAKLAFAVTPGIQEPITLQCTAVIGAQQQAVTHVVRFDKIAKPQERAYPKTIGVIFR</sequence>
<keyword evidence="1" id="KW-0732">Signal</keyword>
<feature type="signal peptide" evidence="1">
    <location>
        <begin position="1"/>
        <end position="18"/>
    </location>
</feature>
<organism evidence="2 3">
    <name type="scientific">Tritonibacter mobilis F1926</name>
    <dbReference type="NCBI Taxonomy" id="1265309"/>
    <lineage>
        <taxon>Bacteria</taxon>
        <taxon>Pseudomonadati</taxon>
        <taxon>Pseudomonadota</taxon>
        <taxon>Alphaproteobacteria</taxon>
        <taxon>Rhodobacterales</taxon>
        <taxon>Paracoccaceae</taxon>
        <taxon>Tritonibacter</taxon>
    </lineage>
</organism>
<feature type="chain" id="PRO_5008518346" description="Lipoprotein" evidence="1">
    <location>
        <begin position="19"/>
        <end position="133"/>
    </location>
</feature>
<name>A0A1B1A3B7_9RHOB</name>
<proteinExistence type="predicted"/>
<evidence type="ECO:0000313" key="2">
    <source>
        <dbReference type="EMBL" id="ANP40987.1"/>
    </source>
</evidence>
<dbReference type="PROSITE" id="PS51257">
    <property type="entry name" value="PROKAR_LIPOPROTEIN"/>
    <property type="match status" value="1"/>
</dbReference>
<dbReference type="EMBL" id="CP015230">
    <property type="protein sequence ID" value="ANP40987.1"/>
    <property type="molecule type" value="Genomic_DNA"/>
</dbReference>
<dbReference type="Proteomes" id="UP000013243">
    <property type="component" value="Chromosome"/>
</dbReference>
<dbReference type="AlphaFoldDB" id="A0A1B1A3B7"/>
<evidence type="ECO:0008006" key="4">
    <source>
        <dbReference type="Google" id="ProtNLM"/>
    </source>
</evidence>
<gene>
    <name evidence="2" type="ORF">K529_009465</name>
</gene>
<dbReference type="KEGG" id="rmb:K529_009465"/>
<protein>
    <recommendedName>
        <fullName evidence="4">Lipoprotein</fullName>
    </recommendedName>
</protein>
<evidence type="ECO:0000313" key="3">
    <source>
        <dbReference type="Proteomes" id="UP000013243"/>
    </source>
</evidence>
<accession>A0A1B1A3B7</accession>
<dbReference type="GeneID" id="28250059"/>